<proteinExistence type="predicted"/>
<dbReference type="Proteomes" id="UP000661435">
    <property type="component" value="Unassembled WGS sequence"/>
</dbReference>
<keyword evidence="3" id="KW-1185">Reference proteome</keyword>
<dbReference type="InterPro" id="IPR043740">
    <property type="entry name" value="DUF5685"/>
</dbReference>
<name>A0A8J6JBD2_9FIRM</name>
<dbReference type="RefSeq" id="WP_186906527.1">
    <property type="nucleotide sequence ID" value="NZ_JACOPP010000002.1"/>
</dbReference>
<gene>
    <name evidence="2" type="ORF">H8S57_02705</name>
</gene>
<protein>
    <submittedName>
        <fullName evidence="2">Uncharacterized protein</fullName>
    </submittedName>
</protein>
<sequence>MFGYVRPNREELKVREQRDYDALYCGLCQALGTRHGFWARMFLNYDFTFLAMLLDRETGRTRPVRRRCPARLWCRKKDCLCLDGGSAAADAGTVLSYWKLRDTVADGRFWERQLARLLSLLFRPAYRRAAALRPEYDRTVRECLEELQALERERSASLDRTADTFARILRSAAPPSGEADRDRAMEQLLYHLGRWIYLVDAWDDLEEDGRTGAYNPVSARFPDRSAEDAAYLRTTLRHSLNLARSAYALLEPGRWQGVLENILYLGLPLVEELVFTGRWKAVKKRNSRRTDE</sequence>
<reference evidence="2" key="1">
    <citation type="submission" date="2020-08" db="EMBL/GenBank/DDBJ databases">
        <title>Genome public.</title>
        <authorList>
            <person name="Liu C."/>
            <person name="Sun Q."/>
        </authorList>
    </citation>
    <scope>NUCLEOTIDE SEQUENCE</scope>
    <source>
        <strain evidence="2">NSJ-51</strain>
    </source>
</reference>
<comment type="caution">
    <text evidence="2">The sequence shown here is derived from an EMBL/GenBank/DDBJ whole genome shotgun (WGS) entry which is preliminary data.</text>
</comment>
<keyword evidence="1" id="KW-0175">Coiled coil</keyword>
<accession>A0A8J6JBD2</accession>
<organism evidence="2 3">
    <name type="scientific">Lawsonibacter hominis</name>
    <dbReference type="NCBI Taxonomy" id="2763053"/>
    <lineage>
        <taxon>Bacteria</taxon>
        <taxon>Bacillati</taxon>
        <taxon>Bacillota</taxon>
        <taxon>Clostridia</taxon>
        <taxon>Eubacteriales</taxon>
        <taxon>Oscillospiraceae</taxon>
        <taxon>Lawsonibacter</taxon>
    </lineage>
</organism>
<evidence type="ECO:0000313" key="3">
    <source>
        <dbReference type="Proteomes" id="UP000661435"/>
    </source>
</evidence>
<dbReference type="EMBL" id="JACOPP010000002">
    <property type="protein sequence ID" value="MBC5732638.1"/>
    <property type="molecule type" value="Genomic_DNA"/>
</dbReference>
<evidence type="ECO:0000313" key="2">
    <source>
        <dbReference type="EMBL" id="MBC5732638.1"/>
    </source>
</evidence>
<dbReference type="Pfam" id="PF18937">
    <property type="entry name" value="DUF5685"/>
    <property type="match status" value="1"/>
</dbReference>
<feature type="coiled-coil region" evidence="1">
    <location>
        <begin position="133"/>
        <end position="160"/>
    </location>
</feature>
<evidence type="ECO:0000256" key="1">
    <source>
        <dbReference type="SAM" id="Coils"/>
    </source>
</evidence>
<dbReference type="AlphaFoldDB" id="A0A8J6JBD2"/>